<gene>
    <name evidence="8" type="ORF">CSX02_13175</name>
</gene>
<dbReference type="SUPFAM" id="SSF46689">
    <property type="entry name" value="Homeodomain-like"/>
    <property type="match status" value="1"/>
</dbReference>
<proteinExistence type="inferred from homology"/>
<keyword evidence="3" id="KW-0805">Transcription regulation</keyword>
<dbReference type="PANTHER" id="PTHR43280:SF10">
    <property type="entry name" value="REGULATORY PROTEIN POCR"/>
    <property type="match status" value="1"/>
</dbReference>
<dbReference type="Proteomes" id="UP000224563">
    <property type="component" value="Unassembled WGS sequence"/>
</dbReference>
<feature type="domain" description="HTH araC/xylS-type" evidence="7">
    <location>
        <begin position="169"/>
        <end position="267"/>
    </location>
</feature>
<comment type="similarity">
    <text evidence="1">Belongs to the glycosyl hydrolase 39 family.</text>
</comment>
<dbReference type="Pfam" id="PF12833">
    <property type="entry name" value="HTH_18"/>
    <property type="match status" value="1"/>
</dbReference>
<reference evidence="8 9" key="1">
    <citation type="submission" date="2017-10" db="EMBL/GenBank/DDBJ databases">
        <title>Resolving the taxonomy of Roseburia spp., Eubacterium rectale and Agathobacter spp. through phylogenomic analysis.</title>
        <authorList>
            <person name="Sheridan P.O."/>
            <person name="Walker A.W."/>
            <person name="Duncan S.H."/>
            <person name="Scott K.P."/>
            <person name="Toole P.W.O."/>
            <person name="Luis P."/>
            <person name="Flint H.J."/>
        </authorList>
    </citation>
    <scope>NUCLEOTIDE SEQUENCE [LARGE SCALE GENOMIC DNA]</scope>
    <source>
        <strain evidence="8 9">JK623</strain>
    </source>
</reference>
<evidence type="ECO:0000259" key="7">
    <source>
        <dbReference type="PROSITE" id="PS01124"/>
    </source>
</evidence>
<dbReference type="Pfam" id="PF01229">
    <property type="entry name" value="Glyco_hydro_39"/>
    <property type="match status" value="1"/>
</dbReference>
<dbReference type="InterPro" id="IPR017853">
    <property type="entry name" value="GH"/>
</dbReference>
<evidence type="ECO:0000256" key="2">
    <source>
        <dbReference type="ARBA" id="ARBA00022801"/>
    </source>
</evidence>
<dbReference type="InterPro" id="IPR018060">
    <property type="entry name" value="HTH_AraC"/>
</dbReference>
<dbReference type="InterPro" id="IPR009057">
    <property type="entry name" value="Homeodomain-like_sf"/>
</dbReference>
<dbReference type="Gene3D" id="2.60.40.1500">
    <property type="entry name" value="Glycosyl hydrolase domain, family 39"/>
    <property type="match status" value="1"/>
</dbReference>
<dbReference type="GO" id="GO:0016798">
    <property type="term" value="F:hydrolase activity, acting on glycosyl bonds"/>
    <property type="evidence" value="ECO:0007669"/>
    <property type="project" value="UniProtKB-KW"/>
</dbReference>
<organism evidence="8 9">
    <name type="scientific">Agathobacter ruminis</name>
    <dbReference type="NCBI Taxonomy" id="1712665"/>
    <lineage>
        <taxon>Bacteria</taxon>
        <taxon>Bacillati</taxon>
        <taxon>Bacillota</taxon>
        <taxon>Clostridia</taxon>
        <taxon>Lachnospirales</taxon>
        <taxon>Lachnospiraceae</taxon>
        <taxon>Agathobacter</taxon>
    </lineage>
</organism>
<evidence type="ECO:0000256" key="5">
    <source>
        <dbReference type="ARBA" id="ARBA00023163"/>
    </source>
</evidence>
<dbReference type="PANTHER" id="PTHR43280">
    <property type="entry name" value="ARAC-FAMILY TRANSCRIPTIONAL REGULATOR"/>
    <property type="match status" value="1"/>
</dbReference>
<evidence type="ECO:0000256" key="6">
    <source>
        <dbReference type="ARBA" id="ARBA00023295"/>
    </source>
</evidence>
<sequence>MTRYNQTILVMGKELFMSFISLEKPVQEIEIYKLDKPLSYRHQDFTILLLLDGQALIRNTYFLPEDLLLLPPGVEISIQPISQVVLAVIRLNNYLLLSSLDHFTVFSSIHDSPTNVRLKECIGSLENLIRSYRTGLVSHYYFQFIDDLMRIFPAEDHMPDQELTNSTNEQILQYIHENLLQNISLNHAAASVHLTPQYLASFFQKKYGCTFKDYVNAQKATLCLPLLQYTSFSEEALAGLLGFHSALSMNKALQKSYGKNAKQIRNESLLPCEILPFPEENRLSNFDRYLSNAVHQAQKTESNQIANIQEYSTSYSTDFGQMPNSWRQILNIGRCANMENPQFRNQLISLQHEINFRYARIIDLFDEMTIHEINGQIFYVFEEIFQVLDLFLSLNLIPMIVLGNHYRHIGHGTGDNYLINSSENYQSYYKKLQRVLPVFIRTCHNRYGLREVSRWHFEVCYDFANRSSSRQTPWQFLTTYQKIEGIIHEYVPDCKVGGPGYQSILPLSEFEGILKNIQKEQIRFDFISFFVYGNKDLSPDSGIMPTGSILVDRARESTLLVRKYFRDIPLYMTEFGPFYNKRNFLNDSVFLACTLSWFMTTHLESVDALGYCLFSDISTEYADSRGLLFGGSGIFTYLGIRKPSYYVFHFLNQLGTQMVSTHPGLIMTSSSKFSYQLLLYHCPGLTLEATASRHCKELFESDEFVFEPLAPKQLNISLTQMVPGRYLVKSYRLNQHSGNLLHEFSKIRDVTDLAQTDIDCLQALSIPHAELEALQVKEDGILSLSPTIQSLEVIFIQIDYNYKVEKAYEL</sequence>
<evidence type="ECO:0000313" key="8">
    <source>
        <dbReference type="EMBL" id="PHU36232.1"/>
    </source>
</evidence>
<dbReference type="GO" id="GO:0043565">
    <property type="term" value="F:sequence-specific DNA binding"/>
    <property type="evidence" value="ECO:0007669"/>
    <property type="project" value="InterPro"/>
</dbReference>
<evidence type="ECO:0000256" key="3">
    <source>
        <dbReference type="ARBA" id="ARBA00023015"/>
    </source>
</evidence>
<keyword evidence="9" id="KW-1185">Reference proteome</keyword>
<dbReference type="Gene3D" id="3.20.20.80">
    <property type="entry name" value="Glycosidases"/>
    <property type="match status" value="1"/>
</dbReference>
<dbReference type="SMART" id="SM00342">
    <property type="entry name" value="HTH_ARAC"/>
    <property type="match status" value="1"/>
</dbReference>
<keyword evidence="6" id="KW-0326">Glycosidase</keyword>
<evidence type="ECO:0000313" key="9">
    <source>
        <dbReference type="Proteomes" id="UP000224563"/>
    </source>
</evidence>
<comment type="caution">
    <text evidence="8">The sequence shown here is derived from an EMBL/GenBank/DDBJ whole genome shotgun (WGS) entry which is preliminary data.</text>
</comment>
<dbReference type="InterPro" id="IPR049166">
    <property type="entry name" value="GH39_cat"/>
</dbReference>
<dbReference type="EMBL" id="PDYG01000135">
    <property type="protein sequence ID" value="PHU36232.1"/>
    <property type="molecule type" value="Genomic_DNA"/>
</dbReference>
<dbReference type="AlphaFoldDB" id="A0A2G3DYW9"/>
<evidence type="ECO:0000256" key="1">
    <source>
        <dbReference type="ARBA" id="ARBA00008875"/>
    </source>
</evidence>
<keyword evidence="2" id="KW-0378">Hydrolase</keyword>
<reference evidence="8 9" key="2">
    <citation type="submission" date="2017-10" db="EMBL/GenBank/DDBJ databases">
        <authorList>
            <person name="Banno H."/>
            <person name="Chua N.-H."/>
        </authorList>
    </citation>
    <scope>NUCLEOTIDE SEQUENCE [LARGE SCALE GENOMIC DNA]</scope>
    <source>
        <strain evidence="8 9">JK623</strain>
    </source>
</reference>
<protein>
    <recommendedName>
        <fullName evidence="7">HTH araC/xylS-type domain-containing protein</fullName>
    </recommendedName>
</protein>
<keyword evidence="5" id="KW-0804">Transcription</keyword>
<name>A0A2G3DYW9_9FIRM</name>
<dbReference type="PROSITE" id="PS01124">
    <property type="entry name" value="HTH_ARAC_FAMILY_2"/>
    <property type="match status" value="1"/>
</dbReference>
<evidence type="ECO:0000256" key="4">
    <source>
        <dbReference type="ARBA" id="ARBA00023125"/>
    </source>
</evidence>
<dbReference type="SUPFAM" id="SSF51011">
    <property type="entry name" value="Glycosyl hydrolase domain"/>
    <property type="match status" value="1"/>
</dbReference>
<keyword evidence="4" id="KW-0238">DNA-binding</keyword>
<dbReference type="Gene3D" id="1.10.10.60">
    <property type="entry name" value="Homeodomain-like"/>
    <property type="match status" value="1"/>
</dbReference>
<dbReference type="GO" id="GO:0003700">
    <property type="term" value="F:DNA-binding transcription factor activity"/>
    <property type="evidence" value="ECO:0007669"/>
    <property type="project" value="InterPro"/>
</dbReference>
<dbReference type="SUPFAM" id="SSF51445">
    <property type="entry name" value="(Trans)glycosidases"/>
    <property type="match status" value="1"/>
</dbReference>
<accession>A0A2G3DYW9</accession>